<comment type="similarity">
    <text evidence="2">Belongs to the bacterial solute-binding protein 5 family.</text>
</comment>
<dbReference type="AlphaFoldDB" id="A0A940X262"/>
<keyword evidence="8" id="KW-1185">Reference proteome</keyword>
<evidence type="ECO:0000256" key="4">
    <source>
        <dbReference type="ARBA" id="ARBA00022729"/>
    </source>
</evidence>
<dbReference type="InterPro" id="IPR006311">
    <property type="entry name" value="TAT_signal"/>
</dbReference>
<comment type="caution">
    <text evidence="7">The sequence shown here is derived from an EMBL/GenBank/DDBJ whole genome shotgun (WGS) entry which is preliminary data.</text>
</comment>
<dbReference type="Pfam" id="PF00496">
    <property type="entry name" value="SBP_bac_5"/>
    <property type="match status" value="1"/>
</dbReference>
<dbReference type="EMBL" id="JAGKTC010000001">
    <property type="protein sequence ID" value="MBP3982888.1"/>
    <property type="molecule type" value="Genomic_DNA"/>
</dbReference>
<dbReference type="GO" id="GO:0043190">
    <property type="term" value="C:ATP-binding cassette (ABC) transporter complex"/>
    <property type="evidence" value="ECO:0007669"/>
    <property type="project" value="InterPro"/>
</dbReference>
<dbReference type="PIRSF" id="PIRSF002741">
    <property type="entry name" value="MppA"/>
    <property type="match status" value="1"/>
</dbReference>
<evidence type="ECO:0000256" key="1">
    <source>
        <dbReference type="ARBA" id="ARBA00004196"/>
    </source>
</evidence>
<dbReference type="RefSeq" id="WP_210534770.1">
    <property type="nucleotide sequence ID" value="NZ_JAGKTC010000001.1"/>
</dbReference>
<keyword evidence="3" id="KW-0813">Transport</keyword>
<evidence type="ECO:0000256" key="2">
    <source>
        <dbReference type="ARBA" id="ARBA00005695"/>
    </source>
</evidence>
<dbReference type="PANTHER" id="PTHR30290">
    <property type="entry name" value="PERIPLASMIC BINDING COMPONENT OF ABC TRANSPORTER"/>
    <property type="match status" value="1"/>
</dbReference>
<keyword evidence="4" id="KW-0732">Signal</keyword>
<dbReference type="GO" id="GO:0015833">
    <property type="term" value="P:peptide transport"/>
    <property type="evidence" value="ECO:0007669"/>
    <property type="project" value="TreeGrafter"/>
</dbReference>
<evidence type="ECO:0000313" key="8">
    <source>
        <dbReference type="Proteomes" id="UP000673447"/>
    </source>
</evidence>
<feature type="transmembrane region" description="Helical" evidence="5">
    <location>
        <begin position="34"/>
        <end position="58"/>
    </location>
</feature>
<dbReference type="InterPro" id="IPR030678">
    <property type="entry name" value="Peptide/Ni-bd"/>
</dbReference>
<evidence type="ECO:0000256" key="5">
    <source>
        <dbReference type="SAM" id="Phobius"/>
    </source>
</evidence>
<evidence type="ECO:0000259" key="6">
    <source>
        <dbReference type="Pfam" id="PF00496"/>
    </source>
</evidence>
<evidence type="ECO:0000256" key="3">
    <source>
        <dbReference type="ARBA" id="ARBA00022448"/>
    </source>
</evidence>
<dbReference type="SUPFAM" id="SSF53850">
    <property type="entry name" value="Periplasmic binding protein-like II"/>
    <property type="match status" value="1"/>
</dbReference>
<keyword evidence="5" id="KW-0812">Transmembrane</keyword>
<dbReference type="InterPro" id="IPR039424">
    <property type="entry name" value="SBP_5"/>
</dbReference>
<reference evidence="7" key="2">
    <citation type="submission" date="2021-03" db="EMBL/GenBank/DDBJ databases">
        <authorList>
            <person name="Cao W."/>
        </authorList>
    </citation>
    <scope>NUCLEOTIDE SEQUENCE</scope>
    <source>
        <strain evidence="7">110414</strain>
    </source>
</reference>
<dbReference type="Gene3D" id="3.10.105.10">
    <property type="entry name" value="Dipeptide-binding Protein, Domain 3"/>
    <property type="match status" value="1"/>
</dbReference>
<dbReference type="Proteomes" id="UP000673447">
    <property type="component" value="Unassembled WGS sequence"/>
</dbReference>
<keyword evidence="5" id="KW-1133">Transmembrane helix</keyword>
<evidence type="ECO:0000313" key="7">
    <source>
        <dbReference type="EMBL" id="MBP3982888.1"/>
    </source>
</evidence>
<organism evidence="7 8">
    <name type="scientific">Pseudoxanthomonas helianthi</name>
    <dbReference type="NCBI Taxonomy" id="1453541"/>
    <lineage>
        <taxon>Bacteria</taxon>
        <taxon>Pseudomonadati</taxon>
        <taxon>Pseudomonadota</taxon>
        <taxon>Gammaproteobacteria</taxon>
        <taxon>Lysobacterales</taxon>
        <taxon>Lysobacteraceae</taxon>
        <taxon>Pseudoxanthomonas</taxon>
    </lineage>
</organism>
<dbReference type="Gene3D" id="3.40.190.10">
    <property type="entry name" value="Periplasmic binding protein-like II"/>
    <property type="match status" value="1"/>
</dbReference>
<dbReference type="InterPro" id="IPR000914">
    <property type="entry name" value="SBP_5_dom"/>
</dbReference>
<keyword evidence="5" id="KW-0472">Membrane</keyword>
<feature type="domain" description="Solute-binding protein family 5" evidence="6">
    <location>
        <begin position="108"/>
        <end position="454"/>
    </location>
</feature>
<protein>
    <submittedName>
        <fullName evidence="7">ABC transporter substrate-binding protein</fullName>
    </submittedName>
</protein>
<dbReference type="GO" id="GO:1904680">
    <property type="term" value="F:peptide transmembrane transporter activity"/>
    <property type="evidence" value="ECO:0007669"/>
    <property type="project" value="TreeGrafter"/>
</dbReference>
<dbReference type="GO" id="GO:0030288">
    <property type="term" value="C:outer membrane-bounded periplasmic space"/>
    <property type="evidence" value="ECO:0007669"/>
    <property type="project" value="UniProtKB-ARBA"/>
</dbReference>
<accession>A0A940X262</accession>
<dbReference type="CDD" id="cd08503">
    <property type="entry name" value="PBP2_NikA_DppA_OppA_like_17"/>
    <property type="match status" value="1"/>
</dbReference>
<dbReference type="PROSITE" id="PS51318">
    <property type="entry name" value="TAT"/>
    <property type="match status" value="1"/>
</dbReference>
<dbReference type="PANTHER" id="PTHR30290:SF10">
    <property type="entry name" value="PERIPLASMIC OLIGOPEPTIDE-BINDING PROTEIN-RELATED"/>
    <property type="match status" value="1"/>
</dbReference>
<gene>
    <name evidence="7" type="ORF">J5837_00505</name>
</gene>
<sequence>MSDDALRDRLGPADSGRVLDALARGASRRDVLKLLLGAGVGLVASSGIVTLAEAAVAARPRYGGRVRVATATASIADTLDPAKLANQTDYARSRMLYSCLTRFDARLTPEPALAERYETRDAKRWTLKLRNGVTFHDGRPLRAQDVVFSLMRHKDPATASKAKIFADQIDSVRASAPGEVEVLLHEPNADLPAMLATFWFAIVPDGTRDFNRGIGTGPFKLKEFKRGLRSVMVRNPDYWRDGRPYVDEIEVSGLGDEGARVNALLSGDLDLVAAIDPRSVRRVEGDPGFRVFRQSSGQYSNLAMRQDIAPGRNREFVRAVQLLFDRKRIVDSVALGNAIVANDQPIHPSNRFWFAGLPQRELDLDKARYHFRRSGLGSAPIPVVASPAASYTVEMTLALQQAARAIGMNLELRRMPPDGYWSNHWGKSPVGWGNVNPRPNADAVLTQFFKSDSSGNDAHWRDPKFDRLLLTARSEIDEAKRKALYADMQVMIHEQGGVAIPLFISSLDAHNARLKGLSAIPVGGLMGYEFAEHVWWDA</sequence>
<name>A0A940X262_9GAMM</name>
<proteinExistence type="inferred from homology"/>
<reference evidence="7" key="1">
    <citation type="journal article" date="2016" name="Int. J. Syst. Evol. Microbiol.">
        <title>Pseudoxanthomonas helianthi sp. nov., isolated from roots of Jerusalem artichoke (Helianthus tuberosus).</title>
        <authorList>
            <person name="Kittiwongwattana C."/>
            <person name="Thawai C."/>
        </authorList>
    </citation>
    <scope>NUCLEOTIDE SEQUENCE</scope>
    <source>
        <strain evidence="7">110414</strain>
    </source>
</reference>
<comment type="subcellular location">
    <subcellularLocation>
        <location evidence="1">Cell envelope</location>
    </subcellularLocation>
</comment>